<keyword evidence="10" id="KW-1185">Reference proteome</keyword>
<comment type="caution">
    <text evidence="9">The sequence shown here is derived from an EMBL/GenBank/DDBJ whole genome shotgun (WGS) entry which is preliminary data.</text>
</comment>
<dbReference type="GO" id="GO:0005886">
    <property type="term" value="C:plasma membrane"/>
    <property type="evidence" value="ECO:0007669"/>
    <property type="project" value="UniProtKB-SubCell"/>
</dbReference>
<gene>
    <name evidence="9" type="ORF">EDC62_2484</name>
</gene>
<comment type="similarity">
    <text evidence="2">Belongs to the ABC transporter superfamily.</text>
</comment>
<dbReference type="GO" id="GO:0015833">
    <property type="term" value="P:peptide transport"/>
    <property type="evidence" value="ECO:0007669"/>
    <property type="project" value="InterPro"/>
</dbReference>
<dbReference type="PROSITE" id="PS00211">
    <property type="entry name" value="ABC_TRANSPORTER_1"/>
    <property type="match status" value="2"/>
</dbReference>
<evidence type="ECO:0000313" key="9">
    <source>
        <dbReference type="EMBL" id="RPE63022.1"/>
    </source>
</evidence>
<feature type="domain" description="ABC transporter" evidence="8">
    <location>
        <begin position="365"/>
        <end position="608"/>
    </location>
</feature>
<dbReference type="InterPro" id="IPR003439">
    <property type="entry name" value="ABC_transporter-like_ATP-bd"/>
</dbReference>
<dbReference type="InterPro" id="IPR017871">
    <property type="entry name" value="ABC_transporter-like_CS"/>
</dbReference>
<keyword evidence="4" id="KW-1003">Cell membrane</keyword>
<dbReference type="SMART" id="SM00382">
    <property type="entry name" value="AAA"/>
    <property type="match status" value="2"/>
</dbReference>
<keyword evidence="5" id="KW-0547">Nucleotide-binding</keyword>
<dbReference type="NCBIfam" id="NF008453">
    <property type="entry name" value="PRK11308.1"/>
    <property type="match status" value="2"/>
</dbReference>
<evidence type="ECO:0000256" key="2">
    <source>
        <dbReference type="ARBA" id="ARBA00005417"/>
    </source>
</evidence>
<dbReference type="Pfam" id="PF00005">
    <property type="entry name" value="ABC_tran"/>
    <property type="match status" value="2"/>
</dbReference>
<evidence type="ECO:0000256" key="6">
    <source>
        <dbReference type="ARBA" id="ARBA00022840"/>
    </source>
</evidence>
<dbReference type="CDD" id="cd03257">
    <property type="entry name" value="ABC_NikE_OppD_transporters"/>
    <property type="match status" value="2"/>
</dbReference>
<dbReference type="InterPro" id="IPR013563">
    <property type="entry name" value="Oligopep_ABC_C"/>
</dbReference>
<keyword evidence="7" id="KW-0472">Membrane</keyword>
<comment type="subcellular location">
    <subcellularLocation>
        <location evidence="1">Cell inner membrane</location>
        <topology evidence="1">Peripheral membrane protein</topology>
    </subcellularLocation>
</comment>
<protein>
    <submittedName>
        <fullName evidence="9">Peptide/nickel transport system ATP-binding protein</fullName>
    </submittedName>
</protein>
<dbReference type="InterPro" id="IPR027417">
    <property type="entry name" value="P-loop_NTPase"/>
</dbReference>
<dbReference type="InterPro" id="IPR050388">
    <property type="entry name" value="ABC_Ni/Peptide_Import"/>
</dbReference>
<evidence type="ECO:0000256" key="4">
    <source>
        <dbReference type="ARBA" id="ARBA00022475"/>
    </source>
</evidence>
<dbReference type="RefSeq" id="WP_124224122.1">
    <property type="nucleotide sequence ID" value="NZ_RKQL01000007.1"/>
</dbReference>
<dbReference type="PROSITE" id="PS50893">
    <property type="entry name" value="ABC_TRANSPORTER_2"/>
    <property type="match status" value="2"/>
</dbReference>
<dbReference type="OrthoDB" id="9802772at2"/>
<dbReference type="GO" id="GO:0016887">
    <property type="term" value="F:ATP hydrolysis activity"/>
    <property type="evidence" value="ECO:0007669"/>
    <property type="project" value="InterPro"/>
</dbReference>
<feature type="domain" description="ABC transporter" evidence="8">
    <location>
        <begin position="2"/>
        <end position="252"/>
    </location>
</feature>
<evidence type="ECO:0000256" key="5">
    <source>
        <dbReference type="ARBA" id="ARBA00022741"/>
    </source>
</evidence>
<dbReference type="Gene3D" id="3.40.50.300">
    <property type="entry name" value="P-loop containing nucleotide triphosphate hydrolases"/>
    <property type="match status" value="2"/>
</dbReference>
<organism evidence="9 10">
    <name type="scientific">Tibeticola sediminis</name>
    <dbReference type="NCBI Taxonomy" id="1917811"/>
    <lineage>
        <taxon>Bacteria</taxon>
        <taxon>Pseudomonadati</taxon>
        <taxon>Pseudomonadota</taxon>
        <taxon>Betaproteobacteria</taxon>
        <taxon>Burkholderiales</taxon>
        <taxon>Comamonadaceae</taxon>
        <taxon>Tibeticola</taxon>
    </lineage>
</organism>
<accession>A0A3N4TX37</accession>
<evidence type="ECO:0000256" key="1">
    <source>
        <dbReference type="ARBA" id="ARBA00004417"/>
    </source>
</evidence>
<keyword evidence="6 9" id="KW-0067">ATP-binding</keyword>
<reference evidence="9 10" key="1">
    <citation type="submission" date="2018-11" db="EMBL/GenBank/DDBJ databases">
        <title>Genomic Encyclopedia of Type Strains, Phase IV (KMG-IV): sequencing the most valuable type-strain genomes for metagenomic binning, comparative biology and taxonomic classification.</title>
        <authorList>
            <person name="Goeker M."/>
        </authorList>
    </citation>
    <scope>NUCLEOTIDE SEQUENCE [LARGE SCALE GENOMIC DNA]</scope>
    <source>
        <strain evidence="9 10">DSM 101684</strain>
    </source>
</reference>
<name>A0A3N4TX37_9BURK</name>
<dbReference type="AlphaFoldDB" id="A0A3N4TX37"/>
<dbReference type="Pfam" id="PF08352">
    <property type="entry name" value="oligo_HPY"/>
    <property type="match status" value="2"/>
</dbReference>
<dbReference type="SUPFAM" id="SSF52540">
    <property type="entry name" value="P-loop containing nucleoside triphosphate hydrolases"/>
    <property type="match status" value="2"/>
</dbReference>
<dbReference type="GO" id="GO:0005524">
    <property type="term" value="F:ATP binding"/>
    <property type="evidence" value="ECO:0007669"/>
    <property type="project" value="UniProtKB-KW"/>
</dbReference>
<dbReference type="Proteomes" id="UP000272193">
    <property type="component" value="Unassembled WGS sequence"/>
</dbReference>
<sequence>MLTVDHLCTEIDAETGVVRAVDALSLTLERGETFALVGESGCGKSMTAMSLLRLLPDSGRVAAGSVRLGETDLVQLPEAKMRDFRGRRISIIFQEPSTSLNPIMTVGRQIIEVIERHTALRGADARRRAIEWLDRVGIPEPERRIDTYPFQMSGGQKQRVMIAIALAAEPDIVVADEPTTALDVTIQAQILDLLKSLQQSQRLAILLITHDLAVVAQMAHRVGMMYAGQLVEVAEAAEFFARPLHPYAVSLFQALPDAAKRGQPLASIPGQVPPLNQSFTRCRFANRCSHVMPRCEQTPPDLVDMGHGHQVRCFLYPEAERAPATPTRVDLRSPTTLQPTGAHERAAATAETLLELRDYRVWFPIRKGLLQRTVDYVRAVDGVSLKVAAGSTLALVGESGSGKSTVGKGLLQLLRQTATISGQALLRGQPLDALEGEALRAARRRLQVVFQDPFASLNPRMRVSDILEEGVAALRTDLDARERGRRIAALLDRVGLPSTAGQRFPHEFSGGQRQRLAIARALAVEPEIIVADEPTSALDVSVQAQILNLFKELQQELGVAYLFITHNFGVVEYLADEIAVMKAGKLVEAGPADQILTRPSDPYTQALLAAVPRLTVAEAFLEERARGSSSLNES</sequence>
<dbReference type="FunFam" id="3.40.50.300:FF:000016">
    <property type="entry name" value="Oligopeptide ABC transporter ATP-binding component"/>
    <property type="match status" value="2"/>
</dbReference>
<dbReference type="EMBL" id="RKQL01000007">
    <property type="protein sequence ID" value="RPE63022.1"/>
    <property type="molecule type" value="Genomic_DNA"/>
</dbReference>
<keyword evidence="3" id="KW-0813">Transport</keyword>
<dbReference type="PANTHER" id="PTHR43297">
    <property type="entry name" value="OLIGOPEPTIDE TRANSPORT ATP-BINDING PROTEIN APPD"/>
    <property type="match status" value="1"/>
</dbReference>
<evidence type="ECO:0000313" key="10">
    <source>
        <dbReference type="Proteomes" id="UP000272193"/>
    </source>
</evidence>
<evidence type="ECO:0000256" key="7">
    <source>
        <dbReference type="ARBA" id="ARBA00023136"/>
    </source>
</evidence>
<proteinExistence type="inferred from homology"/>
<dbReference type="InterPro" id="IPR003593">
    <property type="entry name" value="AAA+_ATPase"/>
</dbReference>
<evidence type="ECO:0000259" key="8">
    <source>
        <dbReference type="PROSITE" id="PS50893"/>
    </source>
</evidence>
<dbReference type="NCBIfam" id="TIGR01727">
    <property type="entry name" value="oligo_HPY"/>
    <property type="match status" value="1"/>
</dbReference>
<dbReference type="NCBIfam" id="NF007739">
    <property type="entry name" value="PRK10419.1"/>
    <property type="match status" value="2"/>
</dbReference>
<dbReference type="GO" id="GO:0055085">
    <property type="term" value="P:transmembrane transport"/>
    <property type="evidence" value="ECO:0007669"/>
    <property type="project" value="UniProtKB-ARBA"/>
</dbReference>
<evidence type="ECO:0000256" key="3">
    <source>
        <dbReference type="ARBA" id="ARBA00022448"/>
    </source>
</evidence>
<dbReference type="PANTHER" id="PTHR43297:SF2">
    <property type="entry name" value="DIPEPTIDE TRANSPORT ATP-BINDING PROTEIN DPPD"/>
    <property type="match status" value="1"/>
</dbReference>